<comment type="caution">
    <text evidence="8">The sequence shown here is derived from an EMBL/GenBank/DDBJ whole genome shotgun (WGS) entry which is preliminary data.</text>
</comment>
<feature type="transmembrane region" description="Helical" evidence="6">
    <location>
        <begin position="83"/>
        <end position="105"/>
    </location>
</feature>
<dbReference type="AlphaFoldDB" id="A0A553NFW5"/>
<dbReference type="InterPro" id="IPR017452">
    <property type="entry name" value="GPCR_Rhodpsn_7TM"/>
</dbReference>
<evidence type="ECO:0000256" key="1">
    <source>
        <dbReference type="ARBA" id="ARBA00004370"/>
    </source>
</evidence>
<feature type="transmembrane region" description="Helical" evidence="6">
    <location>
        <begin position="281"/>
        <end position="298"/>
    </location>
</feature>
<dbReference type="PANTHER" id="PTHR46641">
    <property type="entry name" value="FMRFAMIDE RECEPTOR-RELATED"/>
    <property type="match status" value="1"/>
</dbReference>
<organism evidence="8 9">
    <name type="scientific">Tigriopus californicus</name>
    <name type="common">Marine copepod</name>
    <dbReference type="NCBI Taxonomy" id="6832"/>
    <lineage>
        <taxon>Eukaryota</taxon>
        <taxon>Metazoa</taxon>
        <taxon>Ecdysozoa</taxon>
        <taxon>Arthropoda</taxon>
        <taxon>Crustacea</taxon>
        <taxon>Multicrustacea</taxon>
        <taxon>Hexanauplia</taxon>
        <taxon>Copepoda</taxon>
        <taxon>Harpacticoida</taxon>
        <taxon>Harpacticidae</taxon>
        <taxon>Tigriopus</taxon>
    </lineage>
</organism>
<dbReference type="STRING" id="6832.A0A553NFW5"/>
<comment type="subcellular location">
    <subcellularLocation>
        <location evidence="1">Membrane</location>
    </subcellularLocation>
</comment>
<dbReference type="SUPFAM" id="SSF81321">
    <property type="entry name" value="Family A G protein-coupled receptor-like"/>
    <property type="match status" value="1"/>
</dbReference>
<feature type="transmembrane region" description="Helical" evidence="6">
    <location>
        <begin position="153"/>
        <end position="175"/>
    </location>
</feature>
<feature type="transmembrane region" description="Helical" evidence="6">
    <location>
        <begin position="333"/>
        <end position="352"/>
    </location>
</feature>
<dbReference type="EMBL" id="VCGU01000458">
    <property type="protein sequence ID" value="TRY64295.1"/>
    <property type="molecule type" value="Genomic_DNA"/>
</dbReference>
<dbReference type="GO" id="GO:0016020">
    <property type="term" value="C:membrane"/>
    <property type="evidence" value="ECO:0007669"/>
    <property type="project" value="UniProtKB-SubCell"/>
</dbReference>
<proteinExistence type="inferred from homology"/>
<evidence type="ECO:0000313" key="8">
    <source>
        <dbReference type="EMBL" id="TRY64295.1"/>
    </source>
</evidence>
<name>A0A553NFW5_TIGCA</name>
<protein>
    <recommendedName>
        <fullName evidence="7">G-protein coupled receptors family 1 profile domain-containing protein</fullName>
    </recommendedName>
</protein>
<dbReference type="GO" id="GO:0004930">
    <property type="term" value="F:G protein-coupled receptor activity"/>
    <property type="evidence" value="ECO:0007669"/>
    <property type="project" value="InterPro"/>
</dbReference>
<reference evidence="8 9" key="1">
    <citation type="journal article" date="2018" name="Nat. Ecol. Evol.">
        <title>Genomic signatures of mitonuclear coevolution across populations of Tigriopus californicus.</title>
        <authorList>
            <person name="Barreto F.S."/>
            <person name="Watson E.T."/>
            <person name="Lima T.G."/>
            <person name="Willett C.S."/>
            <person name="Edmands S."/>
            <person name="Li W."/>
            <person name="Burton R.S."/>
        </authorList>
    </citation>
    <scope>NUCLEOTIDE SEQUENCE [LARGE SCALE GENOMIC DNA]</scope>
    <source>
        <strain evidence="8 9">San Diego</strain>
    </source>
</reference>
<keyword evidence="5 6" id="KW-0472">Membrane</keyword>
<dbReference type="InterPro" id="IPR000276">
    <property type="entry name" value="GPCR_Rhodpsn"/>
</dbReference>
<gene>
    <name evidence="8" type="ORF">TCAL_10256</name>
</gene>
<feature type="transmembrane region" description="Helical" evidence="6">
    <location>
        <begin position="201"/>
        <end position="221"/>
    </location>
</feature>
<evidence type="ECO:0000256" key="2">
    <source>
        <dbReference type="ARBA" id="ARBA00010663"/>
    </source>
</evidence>
<dbReference type="PANTHER" id="PTHR46641:SF2">
    <property type="entry name" value="FMRFAMIDE RECEPTOR"/>
    <property type="match status" value="1"/>
</dbReference>
<keyword evidence="4 6" id="KW-1133">Transmembrane helix</keyword>
<dbReference type="CDD" id="cd14978">
    <property type="entry name" value="7tmA_FMRFamide_R-like"/>
    <property type="match status" value="1"/>
</dbReference>
<dbReference type="PROSITE" id="PS50262">
    <property type="entry name" value="G_PROTEIN_RECEP_F1_2"/>
    <property type="match status" value="1"/>
</dbReference>
<dbReference type="Gene3D" id="1.20.1070.10">
    <property type="entry name" value="Rhodopsin 7-helix transmembrane proteins"/>
    <property type="match status" value="1"/>
</dbReference>
<evidence type="ECO:0000313" key="9">
    <source>
        <dbReference type="Proteomes" id="UP000318571"/>
    </source>
</evidence>
<comment type="similarity">
    <text evidence="2">Belongs to the G-protein coupled receptor 1 family.</text>
</comment>
<feature type="transmembrane region" description="Helical" evidence="6">
    <location>
        <begin position="112"/>
        <end position="133"/>
    </location>
</feature>
<feature type="domain" description="G-protein coupled receptors family 1 profile" evidence="7">
    <location>
        <begin position="96"/>
        <end position="403"/>
    </location>
</feature>
<evidence type="ECO:0000256" key="6">
    <source>
        <dbReference type="SAM" id="Phobius"/>
    </source>
</evidence>
<keyword evidence="9" id="KW-1185">Reference proteome</keyword>
<feature type="transmembrane region" description="Helical" evidence="6">
    <location>
        <begin position="382"/>
        <end position="406"/>
    </location>
</feature>
<dbReference type="PRINTS" id="PR00237">
    <property type="entry name" value="GPCRRHODOPSN"/>
</dbReference>
<dbReference type="InterPro" id="IPR052954">
    <property type="entry name" value="GPCR-Ligand_Int"/>
</dbReference>
<keyword evidence="3 6" id="KW-0812">Transmembrane</keyword>
<dbReference type="OMA" id="ISCHAFR"/>
<evidence type="ECO:0000256" key="5">
    <source>
        <dbReference type="ARBA" id="ARBA00023136"/>
    </source>
</evidence>
<evidence type="ECO:0000256" key="3">
    <source>
        <dbReference type="ARBA" id="ARBA00022692"/>
    </source>
</evidence>
<evidence type="ECO:0000256" key="4">
    <source>
        <dbReference type="ARBA" id="ARBA00022989"/>
    </source>
</evidence>
<dbReference type="Pfam" id="PF00001">
    <property type="entry name" value="7tm_1"/>
    <property type="match status" value="1"/>
</dbReference>
<sequence length="425" mass="48217">MTSAFPIHSLNITSYASFNGSHLYPLEFQHSFTTFTTFTTTPASADEGIQGLSSTSTSDSLQCPTFTKEDSEFKVAFSFWVEGVIQVILAGFGILGNILSCFVLTRKEMRNSFNLLLVTLATFDTCYLIGAILESLRKSFHSASDVHILMFPYFLYPLYQTSMAGSIFMTVAIAFERYSAVHLPVNYSQSLNDAHAMKRRLLKYIIPVCILSFLLNVPKFLEAEIKYQKVTMVPTTLSENDQSETLIGLLINPQFQAFYMKPVLSITPLRMHPLYSNYNNWSRLFVLGIIPFALLVFFNPKVKNKGLYARIRALNAFMPHPNRATSQRRSEDNLAAIFMGIILIFLICHFPRVMMNIHELAIIHRSASCAEADRPQFSLWSLIMISVSHVFLVLNSATNMIVYCLLSLKFRSECVKILSSVWIRK</sequence>
<evidence type="ECO:0000259" key="7">
    <source>
        <dbReference type="PROSITE" id="PS50262"/>
    </source>
</evidence>
<accession>A0A553NFW5</accession>
<dbReference type="Proteomes" id="UP000318571">
    <property type="component" value="Chromosome 10"/>
</dbReference>